<evidence type="ECO:0000313" key="3">
    <source>
        <dbReference type="Proteomes" id="UP000316270"/>
    </source>
</evidence>
<evidence type="ECO:0000313" key="2">
    <source>
        <dbReference type="EMBL" id="QDS69685.1"/>
    </source>
</evidence>
<organism evidence="2 3">
    <name type="scientific">Venturia effusa</name>
    <dbReference type="NCBI Taxonomy" id="50376"/>
    <lineage>
        <taxon>Eukaryota</taxon>
        <taxon>Fungi</taxon>
        <taxon>Dikarya</taxon>
        <taxon>Ascomycota</taxon>
        <taxon>Pezizomycotina</taxon>
        <taxon>Dothideomycetes</taxon>
        <taxon>Pleosporomycetidae</taxon>
        <taxon>Venturiales</taxon>
        <taxon>Venturiaceae</taxon>
        <taxon>Venturia</taxon>
    </lineage>
</organism>
<feature type="compositionally biased region" description="Basic and acidic residues" evidence="1">
    <location>
        <begin position="165"/>
        <end position="174"/>
    </location>
</feature>
<feature type="compositionally biased region" description="Low complexity" evidence="1">
    <location>
        <begin position="1"/>
        <end position="12"/>
    </location>
</feature>
<evidence type="ECO:0000256" key="1">
    <source>
        <dbReference type="SAM" id="MobiDB-lite"/>
    </source>
</evidence>
<dbReference type="OrthoDB" id="3919002at2759"/>
<accession>A0A517L224</accession>
<protein>
    <submittedName>
        <fullName evidence="2">Uncharacterized protein</fullName>
    </submittedName>
</protein>
<reference evidence="2 3" key="1">
    <citation type="submission" date="2019-07" db="EMBL/GenBank/DDBJ databases">
        <title>Finished genome of Venturia effusa.</title>
        <authorList>
            <person name="Young C.A."/>
            <person name="Cox M.P."/>
            <person name="Ganley A.R.D."/>
            <person name="David W.J."/>
        </authorList>
    </citation>
    <scope>NUCLEOTIDE SEQUENCE [LARGE SCALE GENOMIC DNA]</scope>
    <source>
        <strain evidence="3">albino</strain>
    </source>
</reference>
<dbReference type="AlphaFoldDB" id="A0A517L224"/>
<name>A0A517L224_9PEZI</name>
<feature type="region of interest" description="Disordered" evidence="1">
    <location>
        <begin position="102"/>
        <end position="182"/>
    </location>
</feature>
<feature type="compositionally biased region" description="Basic and acidic residues" evidence="1">
    <location>
        <begin position="113"/>
        <end position="138"/>
    </location>
</feature>
<dbReference type="EMBL" id="CP042187">
    <property type="protein sequence ID" value="QDS69685.1"/>
    <property type="molecule type" value="Genomic_DNA"/>
</dbReference>
<feature type="compositionally biased region" description="Basic and acidic residues" evidence="1">
    <location>
        <begin position="45"/>
        <end position="65"/>
    </location>
</feature>
<gene>
    <name evidence="2" type="ORF">FKW77_009665</name>
</gene>
<dbReference type="Proteomes" id="UP000316270">
    <property type="component" value="Chromosome 3"/>
</dbReference>
<sequence>MASAAKSSSAMCPSPPSPPEVSGFLTRPKEEFRWPPKLAPPGFRQPDDQQEREEWLARKVSKDTVDAAGILGERAPLLPSPPPPEEEKAFCEKMANCSQLPKFPLDKPASCSNERDMPTIRHDSQAHIDHRTEREVHPPRSSLLVNGRRPAKEQQQPEMRFCQQAEKERVDKKHQAVSKTHG</sequence>
<feature type="region of interest" description="Disordered" evidence="1">
    <location>
        <begin position="1"/>
        <end position="88"/>
    </location>
</feature>
<proteinExistence type="predicted"/>
<keyword evidence="3" id="KW-1185">Reference proteome</keyword>